<dbReference type="PANTHER" id="PTHR46663">
    <property type="entry name" value="DIGUANYLATE CYCLASE DGCT-RELATED"/>
    <property type="match status" value="1"/>
</dbReference>
<dbReference type="InterPro" id="IPR029787">
    <property type="entry name" value="Nucleotide_cyclase"/>
</dbReference>
<dbReference type="Pfam" id="PF00989">
    <property type="entry name" value="PAS"/>
    <property type="match status" value="1"/>
</dbReference>
<proteinExistence type="predicted"/>
<dbReference type="Gene3D" id="3.30.70.270">
    <property type="match status" value="1"/>
</dbReference>
<dbReference type="InterPro" id="IPR000160">
    <property type="entry name" value="GGDEF_dom"/>
</dbReference>
<organism evidence="3 4">
    <name type="scientific">Pseudomonas cuatrocienegasensis</name>
    <dbReference type="NCBI Taxonomy" id="543360"/>
    <lineage>
        <taxon>Bacteria</taxon>
        <taxon>Pseudomonadati</taxon>
        <taxon>Pseudomonadota</taxon>
        <taxon>Gammaproteobacteria</taxon>
        <taxon>Pseudomonadales</taxon>
        <taxon>Pseudomonadaceae</taxon>
        <taxon>Pseudomonas</taxon>
    </lineage>
</organism>
<dbReference type="SUPFAM" id="SSF55781">
    <property type="entry name" value="GAF domain-like"/>
    <property type="match status" value="1"/>
</dbReference>
<evidence type="ECO:0000259" key="1">
    <source>
        <dbReference type="PROSITE" id="PS50112"/>
    </source>
</evidence>
<dbReference type="InterPro" id="IPR035965">
    <property type="entry name" value="PAS-like_dom_sf"/>
</dbReference>
<accession>A0ABY1B4Z0</accession>
<dbReference type="SMART" id="SM00091">
    <property type="entry name" value="PAS"/>
    <property type="match status" value="1"/>
</dbReference>
<dbReference type="SUPFAM" id="SSF55785">
    <property type="entry name" value="PYP-like sensor domain (PAS domain)"/>
    <property type="match status" value="1"/>
</dbReference>
<dbReference type="SMART" id="SM00065">
    <property type="entry name" value="GAF"/>
    <property type="match status" value="1"/>
</dbReference>
<dbReference type="InterPro" id="IPR029016">
    <property type="entry name" value="GAF-like_dom_sf"/>
</dbReference>
<dbReference type="NCBIfam" id="TIGR00254">
    <property type="entry name" value="GGDEF"/>
    <property type="match status" value="1"/>
</dbReference>
<dbReference type="PROSITE" id="PS50887">
    <property type="entry name" value="GGDEF"/>
    <property type="match status" value="1"/>
</dbReference>
<dbReference type="NCBIfam" id="TIGR00229">
    <property type="entry name" value="sensory_box"/>
    <property type="match status" value="1"/>
</dbReference>
<dbReference type="Pfam" id="PF00990">
    <property type="entry name" value="GGDEF"/>
    <property type="match status" value="1"/>
</dbReference>
<dbReference type="InterPro" id="IPR052163">
    <property type="entry name" value="DGC-Regulatory_Protein"/>
</dbReference>
<dbReference type="PANTHER" id="PTHR46663:SF3">
    <property type="entry name" value="SLL0267 PROTEIN"/>
    <property type="match status" value="1"/>
</dbReference>
<dbReference type="InterPro" id="IPR043128">
    <property type="entry name" value="Rev_trsase/Diguanyl_cyclase"/>
</dbReference>
<evidence type="ECO:0000313" key="3">
    <source>
        <dbReference type="EMBL" id="SEP92487.1"/>
    </source>
</evidence>
<evidence type="ECO:0000259" key="2">
    <source>
        <dbReference type="PROSITE" id="PS50887"/>
    </source>
</evidence>
<feature type="domain" description="GGDEF" evidence="2">
    <location>
        <begin position="347"/>
        <end position="479"/>
    </location>
</feature>
<dbReference type="SMART" id="SM00267">
    <property type="entry name" value="GGDEF"/>
    <property type="match status" value="1"/>
</dbReference>
<comment type="caution">
    <text evidence="3">The sequence shown here is derived from an EMBL/GenBank/DDBJ whole genome shotgun (WGS) entry which is preliminary data.</text>
</comment>
<dbReference type="InterPro" id="IPR000014">
    <property type="entry name" value="PAS"/>
</dbReference>
<protein>
    <submittedName>
        <fullName evidence="3">PAS domain S-box-containing protein/diguanylate cyclase (GGDEF) domain-containing protein</fullName>
    </submittedName>
</protein>
<gene>
    <name evidence="3" type="ORF">SAMN05216600_102287</name>
</gene>
<dbReference type="CDD" id="cd01949">
    <property type="entry name" value="GGDEF"/>
    <property type="match status" value="1"/>
</dbReference>
<keyword evidence="4" id="KW-1185">Reference proteome</keyword>
<sequence length="479" mass="53299">MAYARKQLTASPASVTECPILMVQQACPDERMPLTHSMPHVLDLLLDAVCVVDKDGRFVFVSAAAERIFGYTPEELIGKPLIDLVLPEDRAATQQVAEEVMSGTLKPYFENRYVRKDGQVAHIMWSARWSDDHQLRIGVARDITERKRSESLQAALYAISEAAHAAGDISELCRQIHGIIAQLLPAHNFCVALYEPDTAHLSFPYHSDQRYPDSPPTSLDALPLSTRVILGGEPMLVTPTTRSAALEQAASLEAEALYWLGVPLPTQDGTQGALIIKSYQESERYSEADLELLQFVSTQVAVAIERQQLLTRLHFMAQYDQLTQLPNRRLFNDRLETALARARREQTQLALLFLDLDKFKQVNDSYGHAAGDLLLQQVAQRLRDSVRESDTVARLSGDEFVVLLERGHALDDITAVAEKIRAALDQPFDLNGQPQLIRTSIGIALYPTHGDTPQQLLSLADQAMYKAKHSGGNRVLLSE</sequence>
<name>A0ABY1B4Z0_9PSED</name>
<dbReference type="InterPro" id="IPR003018">
    <property type="entry name" value="GAF"/>
</dbReference>
<dbReference type="Pfam" id="PF13185">
    <property type="entry name" value="GAF_2"/>
    <property type="match status" value="1"/>
</dbReference>
<dbReference type="Gene3D" id="3.30.450.20">
    <property type="entry name" value="PAS domain"/>
    <property type="match status" value="1"/>
</dbReference>
<reference evidence="3 4" key="1">
    <citation type="submission" date="2016-10" db="EMBL/GenBank/DDBJ databases">
        <authorList>
            <person name="Varghese N."/>
            <person name="Submissions S."/>
        </authorList>
    </citation>
    <scope>NUCLEOTIDE SEQUENCE [LARGE SCALE GENOMIC DNA]</scope>
    <source>
        <strain evidence="3 4">CIP 109853</strain>
    </source>
</reference>
<feature type="domain" description="PAS" evidence="1">
    <location>
        <begin position="34"/>
        <end position="104"/>
    </location>
</feature>
<evidence type="ECO:0000313" key="4">
    <source>
        <dbReference type="Proteomes" id="UP000198512"/>
    </source>
</evidence>
<dbReference type="InterPro" id="IPR013767">
    <property type="entry name" value="PAS_fold"/>
</dbReference>
<dbReference type="SUPFAM" id="SSF55073">
    <property type="entry name" value="Nucleotide cyclase"/>
    <property type="match status" value="1"/>
</dbReference>
<dbReference type="Proteomes" id="UP000198512">
    <property type="component" value="Unassembled WGS sequence"/>
</dbReference>
<dbReference type="EMBL" id="FOFP01000002">
    <property type="protein sequence ID" value="SEP92487.1"/>
    <property type="molecule type" value="Genomic_DNA"/>
</dbReference>
<dbReference type="CDD" id="cd00130">
    <property type="entry name" value="PAS"/>
    <property type="match status" value="1"/>
</dbReference>
<dbReference type="Gene3D" id="3.30.450.40">
    <property type="match status" value="1"/>
</dbReference>
<dbReference type="PROSITE" id="PS50112">
    <property type="entry name" value="PAS"/>
    <property type="match status" value="1"/>
</dbReference>